<comment type="caution">
    <text evidence="1">The sequence shown here is derived from an EMBL/GenBank/DDBJ whole genome shotgun (WGS) entry which is preliminary data.</text>
</comment>
<protein>
    <recommendedName>
        <fullName evidence="3">Lipoprotein</fullName>
    </recommendedName>
</protein>
<gene>
    <name evidence="1" type="ORF">A3Q29_09450</name>
</gene>
<dbReference type="AlphaFoldDB" id="A0A1S1HQT2"/>
<keyword evidence="2" id="KW-1185">Reference proteome</keyword>
<dbReference type="EMBL" id="LVIE01000212">
    <property type="protein sequence ID" value="OHT22720.1"/>
    <property type="molecule type" value="Genomic_DNA"/>
</dbReference>
<dbReference type="Proteomes" id="UP000179588">
    <property type="component" value="Unassembled WGS sequence"/>
</dbReference>
<proteinExistence type="predicted"/>
<reference evidence="1 2" key="1">
    <citation type="submission" date="2016-03" db="EMBL/GenBank/DDBJ databases">
        <title>Genome sequence of Providencia stuartii strain, isolated from the salivary glands of larval Lucilia sericata.</title>
        <authorList>
            <person name="Yuan Y."/>
            <person name="Zhang Y."/>
            <person name="Fu S."/>
            <person name="Crippen T.L."/>
            <person name="Visi D."/>
            <person name="Benbow M.E."/>
            <person name="Allen M."/>
            <person name="Tomberlin J.K."/>
            <person name="Sze S.-H."/>
            <person name="Tarone A.M."/>
        </authorList>
    </citation>
    <scope>NUCLEOTIDE SEQUENCE [LARGE SCALE GENOMIC DNA]</scope>
    <source>
        <strain evidence="1 2">Crippen</strain>
    </source>
</reference>
<accession>A0A1S1HQT2</accession>
<name>A0A1S1HQT2_PROST</name>
<evidence type="ECO:0000313" key="1">
    <source>
        <dbReference type="EMBL" id="OHT22720.1"/>
    </source>
</evidence>
<organism evidence="1 2">
    <name type="scientific">Providencia stuartii</name>
    <dbReference type="NCBI Taxonomy" id="588"/>
    <lineage>
        <taxon>Bacteria</taxon>
        <taxon>Pseudomonadati</taxon>
        <taxon>Pseudomonadota</taxon>
        <taxon>Gammaproteobacteria</taxon>
        <taxon>Enterobacterales</taxon>
        <taxon>Morganellaceae</taxon>
        <taxon>Providencia</taxon>
    </lineage>
</organism>
<evidence type="ECO:0008006" key="3">
    <source>
        <dbReference type="Google" id="ProtNLM"/>
    </source>
</evidence>
<sequence>MKTKLSQWMKSSILTAMVGLTGCNESTVNCNSDGAKALALQVVNQHVGWAMYEQLENVRTQRQNAERGVYLCAAEATGKAGSVTVIYSVQLTDDKKSFVVTLLNG</sequence>
<dbReference type="PROSITE" id="PS51257">
    <property type="entry name" value="PROKAR_LIPOPROTEIN"/>
    <property type="match status" value="1"/>
</dbReference>
<evidence type="ECO:0000313" key="2">
    <source>
        <dbReference type="Proteomes" id="UP000179588"/>
    </source>
</evidence>